<protein>
    <submittedName>
        <fullName evidence="2">Uncharacterized protein</fullName>
    </submittedName>
</protein>
<feature type="region of interest" description="Disordered" evidence="1">
    <location>
        <begin position="86"/>
        <end position="118"/>
    </location>
</feature>
<dbReference type="EMBL" id="JBHSIT010000001">
    <property type="protein sequence ID" value="MFC4906603.1"/>
    <property type="molecule type" value="Genomic_DNA"/>
</dbReference>
<evidence type="ECO:0000313" key="3">
    <source>
        <dbReference type="Proteomes" id="UP001595872"/>
    </source>
</evidence>
<gene>
    <name evidence="2" type="ORF">ACFPCY_04680</name>
</gene>
<evidence type="ECO:0000256" key="1">
    <source>
        <dbReference type="SAM" id="MobiDB-lite"/>
    </source>
</evidence>
<sequence length="118" mass="12262">MLKTPTAQLAVNGGSQHPDKRKAGGHGPTLADEVEHLLPTPTTSAHDDGKDPAVWRARRERMRHQHGVGIGAPPLTILVTLPHLAASADTSPPSPAGSTSRGEQLLIPLSPDEAANPG</sequence>
<feature type="region of interest" description="Disordered" evidence="1">
    <location>
        <begin position="1"/>
        <end position="51"/>
    </location>
</feature>
<feature type="compositionally biased region" description="Polar residues" evidence="1">
    <location>
        <begin position="1"/>
        <end position="15"/>
    </location>
</feature>
<evidence type="ECO:0000313" key="2">
    <source>
        <dbReference type="EMBL" id="MFC4906603.1"/>
    </source>
</evidence>
<name>A0ABV9TR62_9ACTN</name>
<proteinExistence type="predicted"/>
<comment type="caution">
    <text evidence="2">The sequence shown here is derived from an EMBL/GenBank/DDBJ whole genome shotgun (WGS) entry which is preliminary data.</text>
</comment>
<reference evidence="3" key="1">
    <citation type="journal article" date="2019" name="Int. J. Syst. Evol. Microbiol.">
        <title>The Global Catalogue of Microorganisms (GCM) 10K type strain sequencing project: providing services to taxonomists for standard genome sequencing and annotation.</title>
        <authorList>
            <consortium name="The Broad Institute Genomics Platform"/>
            <consortium name="The Broad Institute Genome Sequencing Center for Infectious Disease"/>
            <person name="Wu L."/>
            <person name="Ma J."/>
        </authorList>
    </citation>
    <scope>NUCLEOTIDE SEQUENCE [LARGE SCALE GENOMIC DNA]</scope>
    <source>
        <strain evidence="3">KLKA75</strain>
    </source>
</reference>
<feature type="compositionally biased region" description="Low complexity" evidence="1">
    <location>
        <begin position="86"/>
        <end position="100"/>
    </location>
</feature>
<dbReference type="Proteomes" id="UP001595872">
    <property type="component" value="Unassembled WGS sequence"/>
</dbReference>
<accession>A0ABV9TR62</accession>
<keyword evidence="3" id="KW-1185">Reference proteome</keyword>
<dbReference type="RefSeq" id="WP_378252596.1">
    <property type="nucleotide sequence ID" value="NZ_JBHSIT010000001.1"/>
</dbReference>
<organism evidence="2 3">
    <name type="scientific">Actinomadura gamaensis</name>
    <dbReference type="NCBI Taxonomy" id="1763541"/>
    <lineage>
        <taxon>Bacteria</taxon>
        <taxon>Bacillati</taxon>
        <taxon>Actinomycetota</taxon>
        <taxon>Actinomycetes</taxon>
        <taxon>Streptosporangiales</taxon>
        <taxon>Thermomonosporaceae</taxon>
        <taxon>Actinomadura</taxon>
    </lineage>
</organism>